<dbReference type="STRING" id="1565605.PG1C_12810"/>
<protein>
    <submittedName>
        <fullName evidence="1">Uncharacterized protein</fullName>
    </submittedName>
</protein>
<organism evidence="1 2">
    <name type="scientific">Rugosibacter aromaticivorans</name>
    <dbReference type="NCBI Taxonomy" id="1565605"/>
    <lineage>
        <taxon>Bacteria</taxon>
        <taxon>Pseudomonadati</taxon>
        <taxon>Pseudomonadota</taxon>
        <taxon>Betaproteobacteria</taxon>
        <taxon>Nitrosomonadales</taxon>
        <taxon>Sterolibacteriaceae</taxon>
        <taxon>Rugosibacter</taxon>
    </lineage>
</organism>
<dbReference type="HOGENOM" id="CLU_2587346_0_0_4"/>
<accession>A0A0C5JB91</accession>
<proteinExistence type="predicted"/>
<dbReference type="KEGG" id="rbu:PG1C_12810"/>
<dbReference type="AlphaFoldDB" id="A0A0C5JB91"/>
<dbReference type="Proteomes" id="UP000061603">
    <property type="component" value="Chromosome"/>
</dbReference>
<evidence type="ECO:0000313" key="1">
    <source>
        <dbReference type="EMBL" id="AJP49073.1"/>
    </source>
</evidence>
<evidence type="ECO:0000313" key="2">
    <source>
        <dbReference type="Proteomes" id="UP000061603"/>
    </source>
</evidence>
<keyword evidence="2" id="KW-1185">Reference proteome</keyword>
<dbReference type="EMBL" id="CP010554">
    <property type="protein sequence ID" value="AJP49073.1"/>
    <property type="molecule type" value="Genomic_DNA"/>
</dbReference>
<sequence length="80" mass="8265">MLPLLTACGTKTPLKLPPTTTALMTSAAVAISHENLLRAVLPARPEGAAKPIPLWENTLGGPAFLHGNHNNNAAASSQCI</sequence>
<name>A0A0C5JB91_9PROT</name>
<gene>
    <name evidence="1" type="ORF">PG1C_12810</name>
</gene>
<reference evidence="1 2" key="1">
    <citation type="journal article" date="2015" name="Genome Announc.">
        <title>Complete Genome Sequence of a Novel Bacterium within the Family Rhodocyclaceae That Degrades Polycyclic Aromatic Hydrocarbons.</title>
        <authorList>
            <person name="Singleton D.R."/>
            <person name="Dickey A.N."/>
            <person name="Scholl E.H."/>
            <person name="Wright F.A."/>
            <person name="Aitken M.D."/>
        </authorList>
    </citation>
    <scope>NUCLEOTIDE SEQUENCE [LARGE SCALE GENOMIC DNA]</scope>
    <source>
        <strain evidence="2">PG1-Ca6</strain>
    </source>
</reference>